<reference evidence="5 6" key="1">
    <citation type="submission" date="2019-03" db="EMBL/GenBank/DDBJ databases">
        <authorList>
            <person name="Kox A.R. M."/>
        </authorList>
    </citation>
    <scope>NUCLEOTIDE SEQUENCE [LARGE SCALE GENOMIC DNA]</scope>
    <source>
        <strain evidence="5">MTUNDRAET4 annotated genome</strain>
    </source>
</reference>
<keyword evidence="2" id="KW-0479">Metal-binding</keyword>
<organism evidence="5 6">
    <name type="scientific">Methylocella tundrae</name>
    <dbReference type="NCBI Taxonomy" id="227605"/>
    <lineage>
        <taxon>Bacteria</taxon>
        <taxon>Pseudomonadati</taxon>
        <taxon>Pseudomonadota</taxon>
        <taxon>Alphaproteobacteria</taxon>
        <taxon>Hyphomicrobiales</taxon>
        <taxon>Beijerinckiaceae</taxon>
        <taxon>Methylocella</taxon>
    </lineage>
</organism>
<dbReference type="KEGG" id="mtun:MTUNDRAET4_2507"/>
<evidence type="ECO:0000313" key="5">
    <source>
        <dbReference type="EMBL" id="VFU09394.1"/>
    </source>
</evidence>
<dbReference type="Gene3D" id="1.10.10.1100">
    <property type="entry name" value="BFD-like [2Fe-2S]-binding domain"/>
    <property type="match status" value="1"/>
</dbReference>
<dbReference type="OrthoDB" id="7428628at2"/>
<evidence type="ECO:0000256" key="3">
    <source>
        <dbReference type="ARBA" id="ARBA00023004"/>
    </source>
</evidence>
<protein>
    <submittedName>
        <fullName evidence="5">BFD domain protein (2Fe-2S)-binding domain protein</fullName>
    </submittedName>
</protein>
<evidence type="ECO:0000256" key="2">
    <source>
        <dbReference type="ARBA" id="ARBA00022723"/>
    </source>
</evidence>
<dbReference type="InterPro" id="IPR041854">
    <property type="entry name" value="BFD-like_2Fe2S-bd_dom_sf"/>
</dbReference>
<proteinExistence type="predicted"/>
<sequence>MIVCSCNVLSDSNIRSALDPSNGHVCPRTPGAVYKCLGCSPNCGRCFATVRKIINDTLAEHSHAQAHEGGCAAASSRHARPAPVVISNVVDLFPAA</sequence>
<keyword evidence="1" id="KW-0001">2Fe-2S</keyword>
<name>A0A4U8Z257_METTU</name>
<dbReference type="PANTHER" id="PTHR37424">
    <property type="entry name" value="BACTERIOFERRITIN-ASSOCIATED FERREDOXIN"/>
    <property type="match status" value="1"/>
</dbReference>
<dbReference type="InterPro" id="IPR052371">
    <property type="entry name" value="BFD-associated_ferredoxin"/>
</dbReference>
<keyword evidence="3" id="KW-0408">Iron</keyword>
<dbReference type="PANTHER" id="PTHR37424:SF1">
    <property type="entry name" value="BACTERIOFERRITIN-ASSOCIATED FERREDOXIN"/>
    <property type="match status" value="1"/>
</dbReference>
<dbReference type="GO" id="GO:0051537">
    <property type="term" value="F:2 iron, 2 sulfur cluster binding"/>
    <property type="evidence" value="ECO:0007669"/>
    <property type="project" value="UniProtKB-KW"/>
</dbReference>
<keyword evidence="4" id="KW-0411">Iron-sulfur</keyword>
<dbReference type="GO" id="GO:0046872">
    <property type="term" value="F:metal ion binding"/>
    <property type="evidence" value="ECO:0007669"/>
    <property type="project" value="UniProtKB-KW"/>
</dbReference>
<evidence type="ECO:0000256" key="4">
    <source>
        <dbReference type="ARBA" id="ARBA00023014"/>
    </source>
</evidence>
<dbReference type="AlphaFoldDB" id="A0A4U8Z257"/>
<dbReference type="EMBL" id="LR536450">
    <property type="protein sequence ID" value="VFU09394.1"/>
    <property type="molecule type" value="Genomic_DNA"/>
</dbReference>
<gene>
    <name evidence="5" type="ORF">MTUNDRAET4_2507</name>
</gene>
<evidence type="ECO:0000313" key="6">
    <source>
        <dbReference type="Proteomes" id="UP000294360"/>
    </source>
</evidence>
<evidence type="ECO:0000256" key="1">
    <source>
        <dbReference type="ARBA" id="ARBA00022714"/>
    </source>
</evidence>
<dbReference type="Proteomes" id="UP000294360">
    <property type="component" value="Chromosome"/>
</dbReference>
<accession>A0A4U8Z257</accession>